<comment type="caution">
    <text evidence="2">The sequence shown here is derived from an EMBL/GenBank/DDBJ whole genome shotgun (WGS) entry which is preliminary data.</text>
</comment>
<evidence type="ECO:0000256" key="1">
    <source>
        <dbReference type="SAM" id="MobiDB-lite"/>
    </source>
</evidence>
<feature type="region of interest" description="Disordered" evidence="1">
    <location>
        <begin position="1"/>
        <end position="67"/>
    </location>
</feature>
<organism evidence="2">
    <name type="scientific">bioreactor metagenome</name>
    <dbReference type="NCBI Taxonomy" id="1076179"/>
    <lineage>
        <taxon>unclassified sequences</taxon>
        <taxon>metagenomes</taxon>
        <taxon>ecological metagenomes</taxon>
    </lineage>
</organism>
<dbReference type="AlphaFoldDB" id="A0A645AZY8"/>
<evidence type="ECO:0000313" key="2">
    <source>
        <dbReference type="EMBL" id="MPM58762.1"/>
    </source>
</evidence>
<gene>
    <name evidence="2" type="ORF">SDC9_105595</name>
</gene>
<proteinExistence type="predicted"/>
<name>A0A645AZY8_9ZZZZ</name>
<protein>
    <submittedName>
        <fullName evidence="2">Uncharacterized protein</fullName>
    </submittedName>
</protein>
<sequence>MGQGVAHHGKPFEYEEGTDHRTEQGDQESGRQGVSHEIILQHGNVPPDDVKNCPGHRGRFGFYTPQR</sequence>
<dbReference type="EMBL" id="VSSQ01016939">
    <property type="protein sequence ID" value="MPM58762.1"/>
    <property type="molecule type" value="Genomic_DNA"/>
</dbReference>
<accession>A0A645AZY8</accession>
<reference evidence="2" key="1">
    <citation type="submission" date="2019-08" db="EMBL/GenBank/DDBJ databases">
        <authorList>
            <person name="Kucharzyk K."/>
            <person name="Murdoch R.W."/>
            <person name="Higgins S."/>
            <person name="Loffler F."/>
        </authorList>
    </citation>
    <scope>NUCLEOTIDE SEQUENCE</scope>
</reference>
<feature type="compositionally biased region" description="Basic and acidic residues" evidence="1">
    <location>
        <begin position="10"/>
        <end position="24"/>
    </location>
</feature>